<sequence>MHSDEVRNPQVAGDGAPAEEREPRAAVRDADGVRTDDALEGVELCGGRPGHQEREAHPDHGDHAAGPDRE</sequence>
<evidence type="ECO:0000313" key="2">
    <source>
        <dbReference type="EMBL" id="WBM80804.1"/>
    </source>
</evidence>
<feature type="region of interest" description="Disordered" evidence="1">
    <location>
        <begin position="1"/>
        <end position="70"/>
    </location>
</feature>
<organism evidence="2 3">
    <name type="scientific">Cryobacterium breve</name>
    <dbReference type="NCBI Taxonomy" id="1259258"/>
    <lineage>
        <taxon>Bacteria</taxon>
        <taxon>Bacillati</taxon>
        <taxon>Actinomycetota</taxon>
        <taxon>Actinomycetes</taxon>
        <taxon>Micrococcales</taxon>
        <taxon>Microbacteriaceae</taxon>
        <taxon>Cryobacterium</taxon>
    </lineage>
</organism>
<accession>A0ABY7NGX6</accession>
<evidence type="ECO:0000256" key="1">
    <source>
        <dbReference type="SAM" id="MobiDB-lite"/>
    </source>
</evidence>
<reference evidence="2 3" key="1">
    <citation type="submission" date="2021-05" db="EMBL/GenBank/DDBJ databases">
        <authorList>
            <person name="Kumar R."/>
            <person name="Kumar A."/>
            <person name="Mukhia S."/>
        </authorList>
    </citation>
    <scope>NUCLEOTIDE SEQUENCE [LARGE SCALE GENOMIC DNA]</scope>
    <source>
        <strain evidence="2 3">ERMR7:08</strain>
    </source>
</reference>
<dbReference type="RefSeq" id="WP_281535505.1">
    <property type="nucleotide sequence ID" value="NZ_CP075584.1"/>
</dbReference>
<keyword evidence="3" id="KW-1185">Reference proteome</keyword>
<dbReference type="Proteomes" id="UP001212421">
    <property type="component" value="Chromosome"/>
</dbReference>
<feature type="compositionally biased region" description="Basic and acidic residues" evidence="1">
    <location>
        <begin position="18"/>
        <end position="37"/>
    </location>
</feature>
<feature type="compositionally biased region" description="Basic and acidic residues" evidence="1">
    <location>
        <begin position="50"/>
        <end position="70"/>
    </location>
</feature>
<proteinExistence type="predicted"/>
<gene>
    <name evidence="2" type="ORF">KIV56_05575</name>
</gene>
<protein>
    <submittedName>
        <fullName evidence="2">Uncharacterized protein</fullName>
    </submittedName>
</protein>
<name>A0ABY7NGX6_9MICO</name>
<dbReference type="EMBL" id="CP075584">
    <property type="protein sequence ID" value="WBM80804.1"/>
    <property type="molecule type" value="Genomic_DNA"/>
</dbReference>
<evidence type="ECO:0000313" key="3">
    <source>
        <dbReference type="Proteomes" id="UP001212421"/>
    </source>
</evidence>